<sequence length="657" mass="73724">MGRLTGFLVGIYLALCCYSPASLALVNDEITIGVLATRDKADVYERWAPLAELLNEKSETHTFNVKAYYFDELESAVASRSIAYVLVNPSFYVYLQELYGLSSPTLTMINQADGRFIKSFGGVIFTKANNRSITDLADLHNKKVAIVSYFSLGGYQSQAYALEHRYEGIGDSLDIMPLGRSQDDVVRRVLSGDADVGFVRTGILEQMVAEGALSFDQIKIINQQSLNAFPLIASTTLYPEWPFAALPYNDNEVTKYVVAELLKLAPEDAYSQAMKIGGFDIPENYSSITSLLRTQRLPPFDQDFTISLGDVWAQYKLSIILAITLLLSLIMGYLFLLRGHQKLTDTQHELAVERSLLEEIIWATQVGTWTWNVETRHVQINDRWAEMLGYTYDELMPITVDAWKALIHPDDIAAVENELNKHLAGKNNHYQQELRMRHKRGEWVWVLTQGKIVERDKAANPRRLSGINMDINSRKSLEAEKDAYSQQLEVLATKDSLTNLYNRRSFLEFGQTMFEQAKLNGNGLSFLMIDADHFKRVNDQYGHHAGDQVLKQIAAFLERNIRHADLLARLGGEEFGILMPATDKATALHIANRIADVAKLEVVPVEAEKLNFGLSIGVADISDGLETLSELMAEADQALYEVKALGRGFAKATACHR</sequence>
<dbReference type="NCBIfam" id="TIGR00229">
    <property type="entry name" value="sensory_box"/>
    <property type="match status" value="1"/>
</dbReference>
<dbReference type="EC" id="2.7.7.65" evidence="5"/>
<dbReference type="InterPro" id="IPR000700">
    <property type="entry name" value="PAS-assoc_C"/>
</dbReference>
<keyword evidence="5" id="KW-0808">Transferase</keyword>
<dbReference type="PROSITE" id="PS50112">
    <property type="entry name" value="PAS"/>
    <property type="match status" value="1"/>
</dbReference>
<dbReference type="Gene3D" id="3.40.190.10">
    <property type="entry name" value="Periplasmic binding protein-like II"/>
    <property type="match status" value="2"/>
</dbReference>
<dbReference type="NCBIfam" id="TIGR00254">
    <property type="entry name" value="GGDEF"/>
    <property type="match status" value="1"/>
</dbReference>
<accession>A0ABU9TPA4</accession>
<keyword evidence="1" id="KW-0812">Transmembrane</keyword>
<dbReference type="Pfam" id="PF00990">
    <property type="entry name" value="GGDEF"/>
    <property type="match status" value="1"/>
</dbReference>
<dbReference type="Pfam" id="PF08447">
    <property type="entry name" value="PAS_3"/>
    <property type="match status" value="1"/>
</dbReference>
<dbReference type="CDD" id="cd00130">
    <property type="entry name" value="PAS"/>
    <property type="match status" value="1"/>
</dbReference>
<dbReference type="Proteomes" id="UP001449225">
    <property type="component" value="Unassembled WGS sequence"/>
</dbReference>
<dbReference type="CDD" id="cd01949">
    <property type="entry name" value="GGDEF"/>
    <property type="match status" value="1"/>
</dbReference>
<dbReference type="InterPro" id="IPR043128">
    <property type="entry name" value="Rev_trsase/Diguanyl_cyclase"/>
</dbReference>
<dbReference type="PROSITE" id="PS50113">
    <property type="entry name" value="PAC"/>
    <property type="match status" value="1"/>
</dbReference>
<dbReference type="PANTHER" id="PTHR44757:SF2">
    <property type="entry name" value="BIOFILM ARCHITECTURE MAINTENANCE PROTEIN MBAA"/>
    <property type="match status" value="1"/>
</dbReference>
<feature type="domain" description="PAC" evidence="3">
    <location>
        <begin position="430"/>
        <end position="483"/>
    </location>
</feature>
<dbReference type="GO" id="GO:0052621">
    <property type="term" value="F:diguanylate cyclase activity"/>
    <property type="evidence" value="ECO:0007669"/>
    <property type="project" value="UniProtKB-EC"/>
</dbReference>
<gene>
    <name evidence="5" type="ORF">WNY58_03940</name>
</gene>
<dbReference type="InterPro" id="IPR001610">
    <property type="entry name" value="PAC"/>
</dbReference>
<comment type="caution">
    <text evidence="5">The sequence shown here is derived from an EMBL/GenBank/DDBJ whole genome shotgun (WGS) entry which is preliminary data.</text>
</comment>
<evidence type="ECO:0000256" key="1">
    <source>
        <dbReference type="SAM" id="Phobius"/>
    </source>
</evidence>
<reference evidence="5 6" key="1">
    <citation type="submission" date="2024-03" db="EMBL/GenBank/DDBJ databases">
        <title>Community enrichment and isolation of bacterial strains for fucoidan degradation.</title>
        <authorList>
            <person name="Sichert A."/>
        </authorList>
    </citation>
    <scope>NUCLEOTIDE SEQUENCE [LARGE SCALE GENOMIC DNA]</scope>
    <source>
        <strain evidence="5 6">AS76</strain>
    </source>
</reference>
<dbReference type="SMART" id="SM00091">
    <property type="entry name" value="PAS"/>
    <property type="match status" value="1"/>
</dbReference>
<keyword evidence="6" id="KW-1185">Reference proteome</keyword>
<dbReference type="InterPro" id="IPR000160">
    <property type="entry name" value="GGDEF_dom"/>
</dbReference>
<evidence type="ECO:0000313" key="6">
    <source>
        <dbReference type="Proteomes" id="UP001449225"/>
    </source>
</evidence>
<dbReference type="SUPFAM" id="SSF53850">
    <property type="entry name" value="Periplasmic binding protein-like II"/>
    <property type="match status" value="1"/>
</dbReference>
<dbReference type="EMBL" id="JBBMRA010000002">
    <property type="protein sequence ID" value="MEM5535540.1"/>
    <property type="molecule type" value="Genomic_DNA"/>
</dbReference>
<dbReference type="RefSeq" id="WP_342853792.1">
    <property type="nucleotide sequence ID" value="NZ_JBBMRA010000002.1"/>
</dbReference>
<dbReference type="SMART" id="SM00086">
    <property type="entry name" value="PAC"/>
    <property type="match status" value="1"/>
</dbReference>
<keyword evidence="1" id="KW-1133">Transmembrane helix</keyword>
<dbReference type="Pfam" id="PF12974">
    <property type="entry name" value="Phosphonate-bd"/>
    <property type="match status" value="1"/>
</dbReference>
<proteinExistence type="predicted"/>
<evidence type="ECO:0000259" key="2">
    <source>
        <dbReference type="PROSITE" id="PS50112"/>
    </source>
</evidence>
<dbReference type="Gene3D" id="3.30.450.20">
    <property type="entry name" value="PAS domain"/>
    <property type="match status" value="1"/>
</dbReference>
<protein>
    <submittedName>
        <fullName evidence="5">Diguanylate cyclase</fullName>
        <ecNumber evidence="5">2.7.7.65</ecNumber>
    </submittedName>
</protein>
<dbReference type="InterPro" id="IPR029787">
    <property type="entry name" value="Nucleotide_cyclase"/>
</dbReference>
<feature type="domain" description="PAS" evidence="2">
    <location>
        <begin position="353"/>
        <end position="426"/>
    </location>
</feature>
<dbReference type="Gene3D" id="3.30.70.270">
    <property type="match status" value="1"/>
</dbReference>
<keyword evidence="5" id="KW-0548">Nucleotidyltransferase</keyword>
<organism evidence="5 6">
    <name type="scientific">Neptuniibacter pectenicola</name>
    <dbReference type="NCBI Taxonomy" id="1806669"/>
    <lineage>
        <taxon>Bacteria</taxon>
        <taxon>Pseudomonadati</taxon>
        <taxon>Pseudomonadota</taxon>
        <taxon>Gammaproteobacteria</taxon>
        <taxon>Oceanospirillales</taxon>
        <taxon>Oceanospirillaceae</taxon>
        <taxon>Neptuniibacter</taxon>
    </lineage>
</organism>
<dbReference type="InterPro" id="IPR035965">
    <property type="entry name" value="PAS-like_dom_sf"/>
</dbReference>
<keyword evidence="1" id="KW-0472">Membrane</keyword>
<dbReference type="PROSITE" id="PS50887">
    <property type="entry name" value="GGDEF"/>
    <property type="match status" value="1"/>
</dbReference>
<dbReference type="InterPro" id="IPR013655">
    <property type="entry name" value="PAS_fold_3"/>
</dbReference>
<feature type="transmembrane region" description="Helical" evidence="1">
    <location>
        <begin position="317"/>
        <end position="337"/>
    </location>
</feature>
<evidence type="ECO:0000259" key="4">
    <source>
        <dbReference type="PROSITE" id="PS50887"/>
    </source>
</evidence>
<dbReference type="SMART" id="SM00267">
    <property type="entry name" value="GGDEF"/>
    <property type="match status" value="1"/>
</dbReference>
<dbReference type="InterPro" id="IPR000014">
    <property type="entry name" value="PAS"/>
</dbReference>
<dbReference type="SUPFAM" id="SSF55073">
    <property type="entry name" value="Nucleotide cyclase"/>
    <property type="match status" value="1"/>
</dbReference>
<dbReference type="InterPro" id="IPR052155">
    <property type="entry name" value="Biofilm_reg_signaling"/>
</dbReference>
<dbReference type="PANTHER" id="PTHR44757">
    <property type="entry name" value="DIGUANYLATE CYCLASE DGCP"/>
    <property type="match status" value="1"/>
</dbReference>
<name>A0ABU9TPA4_9GAMM</name>
<dbReference type="SUPFAM" id="SSF55785">
    <property type="entry name" value="PYP-like sensor domain (PAS domain)"/>
    <property type="match status" value="1"/>
</dbReference>
<evidence type="ECO:0000313" key="5">
    <source>
        <dbReference type="EMBL" id="MEM5535540.1"/>
    </source>
</evidence>
<evidence type="ECO:0000259" key="3">
    <source>
        <dbReference type="PROSITE" id="PS50113"/>
    </source>
</evidence>
<feature type="domain" description="GGDEF" evidence="4">
    <location>
        <begin position="522"/>
        <end position="655"/>
    </location>
</feature>